<dbReference type="SUPFAM" id="SSF56349">
    <property type="entry name" value="DNA breaking-rejoining enzymes"/>
    <property type="match status" value="1"/>
</dbReference>
<organism evidence="3 4">
    <name type="scientific">Chelatococcus composti</name>
    <dbReference type="NCBI Taxonomy" id="1743235"/>
    <lineage>
        <taxon>Bacteria</taxon>
        <taxon>Pseudomonadati</taxon>
        <taxon>Pseudomonadota</taxon>
        <taxon>Alphaproteobacteria</taxon>
        <taxon>Hyphomicrobiales</taxon>
        <taxon>Chelatococcaceae</taxon>
        <taxon>Chelatococcus</taxon>
    </lineage>
</organism>
<comment type="caution">
    <text evidence="3">The sequence shown here is derived from an EMBL/GenBank/DDBJ whole genome shotgun (WGS) entry which is preliminary data.</text>
</comment>
<dbReference type="AlphaFoldDB" id="A0A841KFV1"/>
<dbReference type="Pfam" id="PF00589">
    <property type="entry name" value="Phage_integrase"/>
    <property type="match status" value="1"/>
</dbReference>
<dbReference type="GO" id="GO:0015074">
    <property type="term" value="P:DNA integration"/>
    <property type="evidence" value="ECO:0007669"/>
    <property type="project" value="InterPro"/>
</dbReference>
<dbReference type="Proteomes" id="UP000588017">
    <property type="component" value="Unassembled WGS sequence"/>
</dbReference>
<keyword evidence="1" id="KW-0233">DNA recombination</keyword>
<evidence type="ECO:0000256" key="1">
    <source>
        <dbReference type="ARBA" id="ARBA00023172"/>
    </source>
</evidence>
<evidence type="ECO:0000259" key="2">
    <source>
        <dbReference type="PROSITE" id="PS51898"/>
    </source>
</evidence>
<keyword evidence="4" id="KW-1185">Reference proteome</keyword>
<protein>
    <submittedName>
        <fullName evidence="3">Integrase</fullName>
    </submittedName>
</protein>
<dbReference type="RefSeq" id="WP_183336682.1">
    <property type="nucleotide sequence ID" value="NZ_BMHX01000013.1"/>
</dbReference>
<sequence>MPEYWAVKGTLSEREIGKLLAACAQTRYPARNRAIVLLACDAGLTPKEISGLRRFAVQTDDGLVGDHISLAGKKGKYLKPRRIPLAPNGRLKRALIEVLESFPGSPNDPLIVSERALFGDREGDLPGISVYQEMRPTSIGYVLWKLADKARVSMDGGRDARRTFIVRAGRTMKQVGGTARDVQALAGHRSLETTQRLLEADWKAQTRAIRALFDPSPEDA</sequence>
<dbReference type="GO" id="GO:0003677">
    <property type="term" value="F:DNA binding"/>
    <property type="evidence" value="ECO:0007669"/>
    <property type="project" value="InterPro"/>
</dbReference>
<gene>
    <name evidence="3" type="ORF">HNQ73_003539</name>
</gene>
<evidence type="ECO:0000313" key="3">
    <source>
        <dbReference type="EMBL" id="MBB6169884.1"/>
    </source>
</evidence>
<dbReference type="CDD" id="cd00397">
    <property type="entry name" value="DNA_BRE_C"/>
    <property type="match status" value="1"/>
</dbReference>
<dbReference type="Gene3D" id="1.10.443.10">
    <property type="entry name" value="Intergrase catalytic core"/>
    <property type="match status" value="1"/>
</dbReference>
<dbReference type="InterPro" id="IPR002104">
    <property type="entry name" value="Integrase_catalytic"/>
</dbReference>
<dbReference type="PROSITE" id="PS51898">
    <property type="entry name" value="TYR_RECOMBINASE"/>
    <property type="match status" value="1"/>
</dbReference>
<dbReference type="InterPro" id="IPR013762">
    <property type="entry name" value="Integrase-like_cat_sf"/>
</dbReference>
<dbReference type="EMBL" id="JACHEH010000014">
    <property type="protein sequence ID" value="MBB6169884.1"/>
    <property type="molecule type" value="Genomic_DNA"/>
</dbReference>
<reference evidence="3 4" key="1">
    <citation type="submission" date="2020-08" db="EMBL/GenBank/DDBJ databases">
        <title>Genomic Encyclopedia of Type Strains, Phase IV (KMG-IV): sequencing the most valuable type-strain genomes for metagenomic binning, comparative biology and taxonomic classification.</title>
        <authorList>
            <person name="Goeker M."/>
        </authorList>
    </citation>
    <scope>NUCLEOTIDE SEQUENCE [LARGE SCALE GENOMIC DNA]</scope>
    <source>
        <strain evidence="3 4">DSM 101465</strain>
    </source>
</reference>
<proteinExistence type="predicted"/>
<accession>A0A841KFV1</accession>
<dbReference type="GO" id="GO:0006310">
    <property type="term" value="P:DNA recombination"/>
    <property type="evidence" value="ECO:0007669"/>
    <property type="project" value="UniProtKB-KW"/>
</dbReference>
<dbReference type="InterPro" id="IPR011010">
    <property type="entry name" value="DNA_brk_join_enz"/>
</dbReference>
<name>A0A841KFV1_9HYPH</name>
<evidence type="ECO:0000313" key="4">
    <source>
        <dbReference type="Proteomes" id="UP000588017"/>
    </source>
</evidence>
<feature type="domain" description="Tyr recombinase" evidence="2">
    <location>
        <begin position="6"/>
        <end position="210"/>
    </location>
</feature>